<keyword evidence="4 7" id="KW-0812">Transmembrane</keyword>
<evidence type="ECO:0000256" key="5">
    <source>
        <dbReference type="ARBA" id="ARBA00022989"/>
    </source>
</evidence>
<evidence type="ECO:0000313" key="8">
    <source>
        <dbReference type="EMBL" id="ACG79608.1"/>
    </source>
</evidence>
<dbReference type="Proteomes" id="UP000001868">
    <property type="component" value="Chromosome"/>
</dbReference>
<keyword evidence="5 7" id="KW-1133">Transmembrane helix</keyword>
<dbReference type="Pfam" id="PF02322">
    <property type="entry name" value="Cyt_bd_oxida_II"/>
    <property type="match status" value="1"/>
</dbReference>
<dbReference type="RefSeq" id="WP_012523746.1">
    <property type="nucleotide sequence ID" value="NC_011144.1"/>
</dbReference>
<comment type="subcellular location">
    <subcellularLocation>
        <location evidence="1">Cell membrane</location>
        <topology evidence="1">Multi-pass membrane protein</topology>
    </subcellularLocation>
</comment>
<evidence type="ECO:0000256" key="6">
    <source>
        <dbReference type="ARBA" id="ARBA00023136"/>
    </source>
</evidence>
<dbReference type="eggNOG" id="COG1294">
    <property type="taxonomic scope" value="Bacteria"/>
</dbReference>
<accession>B4RAL0</accession>
<evidence type="ECO:0000313" key="9">
    <source>
        <dbReference type="Proteomes" id="UP000001868"/>
    </source>
</evidence>
<sequence>MDLDLPLIWAGIIAIAVLMYVLLDGFDLGVGILFPFAGSPAERDTMMDSVAPVWDGNETWLVLGGGGLFAAFPAAYGALMPALYIPILIMLMALILRGVAFEFRLRGRRRGKRFWTAAFAGGSIAATLAQGFVLGGFIQGVTLREGQFAGGAFDWLTPYTLLVAAGLLAGYALLGATWLIWKTEDELHGRARRWAWLSTAATAALLAVVSVATLLVHPRIAERWGFQDGGINTGEILPLLAIPLVGLAGLIMVAAGLRRRSHGLPFLGAFAIFLSGYLGLAVGFFPNIVPYDMTFRQAASADNALGLMLVGVAILLPFILGYTAWVYWVFRGKVSADAGYH</sequence>
<dbReference type="GO" id="GO:0005886">
    <property type="term" value="C:plasma membrane"/>
    <property type="evidence" value="ECO:0007669"/>
    <property type="project" value="UniProtKB-SubCell"/>
</dbReference>
<feature type="transmembrane region" description="Helical" evidence="7">
    <location>
        <begin position="158"/>
        <end position="181"/>
    </location>
</feature>
<evidence type="ECO:0000256" key="1">
    <source>
        <dbReference type="ARBA" id="ARBA00004651"/>
    </source>
</evidence>
<keyword evidence="3" id="KW-1003">Cell membrane</keyword>
<dbReference type="KEGG" id="pzu:PHZ_c3199"/>
<dbReference type="NCBIfam" id="TIGR00203">
    <property type="entry name" value="cydB"/>
    <property type="match status" value="1"/>
</dbReference>
<feature type="transmembrane region" description="Helical" evidence="7">
    <location>
        <begin position="236"/>
        <end position="257"/>
    </location>
</feature>
<proteinExistence type="inferred from homology"/>
<keyword evidence="6 7" id="KW-0472">Membrane</keyword>
<dbReference type="OrthoDB" id="9776710at2"/>
<dbReference type="InterPro" id="IPR003317">
    <property type="entry name" value="Cyt-d_oxidase_su2"/>
</dbReference>
<organism evidence="8 9">
    <name type="scientific">Phenylobacterium zucineum (strain HLK1)</name>
    <dbReference type="NCBI Taxonomy" id="450851"/>
    <lineage>
        <taxon>Bacteria</taxon>
        <taxon>Pseudomonadati</taxon>
        <taxon>Pseudomonadota</taxon>
        <taxon>Alphaproteobacteria</taxon>
        <taxon>Caulobacterales</taxon>
        <taxon>Caulobacteraceae</taxon>
        <taxon>Phenylobacterium</taxon>
    </lineage>
</organism>
<dbReference type="PANTHER" id="PTHR43141">
    <property type="entry name" value="CYTOCHROME BD2 SUBUNIT II"/>
    <property type="match status" value="1"/>
</dbReference>
<dbReference type="EMBL" id="CP000747">
    <property type="protein sequence ID" value="ACG79608.1"/>
    <property type="molecule type" value="Genomic_DNA"/>
</dbReference>
<feature type="transmembrane region" description="Helical" evidence="7">
    <location>
        <begin position="115"/>
        <end position="138"/>
    </location>
</feature>
<comment type="similarity">
    <text evidence="2">Belongs to the cytochrome ubiquinol oxidase subunit 2 family.</text>
</comment>
<feature type="transmembrane region" description="Helical" evidence="7">
    <location>
        <begin position="6"/>
        <end position="38"/>
    </location>
</feature>
<feature type="transmembrane region" description="Helical" evidence="7">
    <location>
        <begin position="82"/>
        <end position="103"/>
    </location>
</feature>
<dbReference type="STRING" id="450851.PHZ_c3199"/>
<feature type="transmembrane region" description="Helical" evidence="7">
    <location>
        <begin position="264"/>
        <end position="285"/>
    </location>
</feature>
<dbReference type="PANTHER" id="PTHR43141:SF4">
    <property type="entry name" value="CYTOCHROME BD2 SUBUNIT II"/>
    <property type="match status" value="1"/>
</dbReference>
<dbReference type="GO" id="GO:0009055">
    <property type="term" value="F:electron transfer activity"/>
    <property type="evidence" value="ECO:0007669"/>
    <property type="project" value="TreeGrafter"/>
</dbReference>
<dbReference type="AlphaFoldDB" id="B4RAL0"/>
<name>B4RAL0_PHEZH</name>
<dbReference type="GO" id="GO:0016682">
    <property type="term" value="F:oxidoreductase activity, acting on diphenols and related substances as donors, oxygen as acceptor"/>
    <property type="evidence" value="ECO:0007669"/>
    <property type="project" value="TreeGrafter"/>
</dbReference>
<reference evidence="8 9" key="1">
    <citation type="journal article" date="2008" name="BMC Genomics">
        <title>Complete genome of Phenylobacterium zucineum - a novel facultative intracellular bacterium isolated from human erythroleukemia cell line K562.</title>
        <authorList>
            <person name="Luo Y."/>
            <person name="Xu X."/>
            <person name="Ding Z."/>
            <person name="Liu Z."/>
            <person name="Zhang B."/>
            <person name="Yan Z."/>
            <person name="Sun J."/>
            <person name="Hu S."/>
            <person name="Hu X."/>
        </authorList>
    </citation>
    <scope>NUCLEOTIDE SEQUENCE [LARGE SCALE GENOMIC DNA]</scope>
    <source>
        <strain evidence="8 9">HLK1</strain>
    </source>
</reference>
<evidence type="ECO:0000256" key="2">
    <source>
        <dbReference type="ARBA" id="ARBA00007543"/>
    </source>
</evidence>
<feature type="transmembrane region" description="Helical" evidence="7">
    <location>
        <begin position="305"/>
        <end position="330"/>
    </location>
</feature>
<protein>
    <submittedName>
        <fullName evidence="8">Cytochrome oxidase, subunit II</fullName>
    </submittedName>
</protein>
<keyword evidence="9" id="KW-1185">Reference proteome</keyword>
<evidence type="ECO:0000256" key="3">
    <source>
        <dbReference type="ARBA" id="ARBA00022475"/>
    </source>
</evidence>
<evidence type="ECO:0000256" key="4">
    <source>
        <dbReference type="ARBA" id="ARBA00022692"/>
    </source>
</evidence>
<feature type="transmembrane region" description="Helical" evidence="7">
    <location>
        <begin position="193"/>
        <end position="216"/>
    </location>
</feature>
<dbReference type="GO" id="GO:0019646">
    <property type="term" value="P:aerobic electron transport chain"/>
    <property type="evidence" value="ECO:0007669"/>
    <property type="project" value="TreeGrafter"/>
</dbReference>
<evidence type="ECO:0000256" key="7">
    <source>
        <dbReference type="SAM" id="Phobius"/>
    </source>
</evidence>
<dbReference type="HOGENOM" id="CLU_049294_1_0_5"/>
<dbReference type="GO" id="GO:0070069">
    <property type="term" value="C:cytochrome complex"/>
    <property type="evidence" value="ECO:0007669"/>
    <property type="project" value="TreeGrafter"/>
</dbReference>
<gene>
    <name evidence="8" type="primary">cydB</name>
    <name evidence="8" type="ordered locus">PHZ_c3199</name>
</gene>